<evidence type="ECO:0000313" key="4">
    <source>
        <dbReference type="Proteomes" id="UP000005711"/>
    </source>
</evidence>
<dbReference type="RefSeq" id="WP_004826039.1">
    <property type="nucleotide sequence ID" value="NZ_ADDO01000063.1"/>
</dbReference>
<dbReference type="eggNOG" id="COG1361">
    <property type="taxonomic scope" value="Bacteria"/>
</dbReference>
<sequence>MKKGLMLVSVFSLLLLFFSPLNTIAEEKTDEKISYYFAEPNDDFETNFKLDEIITNNYWSNLKKVDVTDKETDKNGTGDCKFKIAIPNYLLAPDQTSIHKFATHKDWGGYLGLEFYSFGVIPKWSALNMMHPMTLNGPYGMGYMSQYCVLPSDTNENFKANINQFRFTQDDILTEAEVRDPVNKLKVLGDLKKKDSKDSKKIDELNVNEEFELDFSMKAPWFKRLYNSHAMHKLQIGGIHEDEAKELHDQFVKSDSQIVFTLDIPDGVKVDTTKLQAIFVDKNDTTQSTDIKKIKDLFSINAETNNEKVGEKTKQVVVVTLRKAENNINVKRWQDFVDLIKKVDTENLLVRIKGLSVKEDAKANENITINATASAMYDFATSETEKFYLNDDKHNTLFKENGKGWENSSERFYWTFAAVQDPNGLDDALKDENKPNLISYTFKVVNGKVLYQFVSGTEGKELPKEVIDLLPTDSNKYSVGSKVKPIEPSKTEVTVGNDKWTFKGYDKKELTVEKVEDRAVAPNTFVGTWTCQEVNKPEKPDYPSHHRDFVSPLIAKGENKDNYYIHIKYLFGYPDDTIRPDGNMTRAEAIAVVARLEKLELNDKSSDTFADTKEKAWYNTAINAAYKKGLLEEKKGQKIRPDEKITRAELAQLISHIDKINSATAPFEDVKGHKFEAAINQAYGNKRIEGYPDGTFKPDNPITRAEVASMINKLYDRFPDKDYIDGHQKIVHAYKDLPYKSHWAYYELVEAYETHKFVRLPNNMEEWKELIKQIDKLS</sequence>
<feature type="domain" description="SLH" evidence="2">
    <location>
        <begin position="662"/>
        <end position="725"/>
    </location>
</feature>
<dbReference type="InterPro" id="IPR051465">
    <property type="entry name" value="Cell_Envelope_Struct_Comp"/>
</dbReference>
<reference evidence="3 4" key="1">
    <citation type="submission" date="2009-12" db="EMBL/GenBank/DDBJ databases">
        <title>Genome Sequence of Peptoniphilus lacrimalis 315-B.</title>
        <authorList>
            <person name="Durkin A.S."/>
            <person name="Madupu R."/>
            <person name="Torralba M."/>
            <person name="Methe B."/>
            <person name="Sutton G."/>
            <person name="Strausberg R.L."/>
            <person name="Nelson K.E."/>
        </authorList>
    </citation>
    <scope>NUCLEOTIDE SEQUENCE [LARGE SCALE GENOMIC DNA]</scope>
    <source>
        <strain evidence="3 4">315-B</strain>
    </source>
</reference>
<feature type="domain" description="SLH" evidence="2">
    <location>
        <begin position="605"/>
        <end position="661"/>
    </location>
</feature>
<dbReference type="Pfam" id="PF18655">
    <property type="entry name" value="SHIRT"/>
    <property type="match status" value="1"/>
</dbReference>
<comment type="caution">
    <text evidence="3">The sequence shown here is derived from an EMBL/GenBank/DDBJ whole genome shotgun (WGS) entry which is preliminary data.</text>
</comment>
<feature type="chain" id="PRO_5003027292" description="SLH domain-containing protein" evidence="1">
    <location>
        <begin position="26"/>
        <end position="778"/>
    </location>
</feature>
<dbReference type="Proteomes" id="UP000005711">
    <property type="component" value="Unassembled WGS sequence"/>
</dbReference>
<organism evidence="3 4">
    <name type="scientific">Peptoniphilus lacrimalis 315-B</name>
    <dbReference type="NCBI Taxonomy" id="596330"/>
    <lineage>
        <taxon>Bacteria</taxon>
        <taxon>Bacillati</taxon>
        <taxon>Bacillota</taxon>
        <taxon>Tissierellia</taxon>
        <taxon>Tissierellales</taxon>
        <taxon>Peptoniphilaceae</taxon>
        <taxon>Peptoniphilus</taxon>
    </lineage>
</organism>
<dbReference type="EMBL" id="ADDO01000063">
    <property type="protein sequence ID" value="EFA89513.1"/>
    <property type="molecule type" value="Genomic_DNA"/>
</dbReference>
<dbReference type="Pfam" id="PF00395">
    <property type="entry name" value="SLH"/>
    <property type="match status" value="3"/>
</dbReference>
<dbReference type="PROSITE" id="PS51272">
    <property type="entry name" value="SLH"/>
    <property type="match status" value="2"/>
</dbReference>
<dbReference type="PANTHER" id="PTHR43308">
    <property type="entry name" value="OUTER MEMBRANE PROTEIN ALPHA-RELATED"/>
    <property type="match status" value="1"/>
</dbReference>
<dbReference type="InterPro" id="IPR041030">
    <property type="entry name" value="SHIRT"/>
</dbReference>
<evidence type="ECO:0000259" key="2">
    <source>
        <dbReference type="PROSITE" id="PS51272"/>
    </source>
</evidence>
<dbReference type="AlphaFoldDB" id="D1VVL0"/>
<feature type="signal peptide" evidence="1">
    <location>
        <begin position="1"/>
        <end position="25"/>
    </location>
</feature>
<keyword evidence="4" id="KW-1185">Reference proteome</keyword>
<dbReference type="InterPro" id="IPR001119">
    <property type="entry name" value="SLH_dom"/>
</dbReference>
<name>D1VVL0_9FIRM</name>
<accession>D1VVL0</accession>
<evidence type="ECO:0000256" key="1">
    <source>
        <dbReference type="SAM" id="SignalP"/>
    </source>
</evidence>
<keyword evidence="1" id="KW-0732">Signal</keyword>
<proteinExistence type="predicted"/>
<protein>
    <recommendedName>
        <fullName evidence="2">SLH domain-containing protein</fullName>
    </recommendedName>
</protein>
<gene>
    <name evidence="3" type="ORF">HMPREF0628_1464</name>
</gene>
<dbReference type="PANTHER" id="PTHR43308:SF5">
    <property type="entry name" value="S-LAYER PROTEIN _ PEPTIDOGLYCAN ENDO-BETA-N-ACETYLGLUCOSAMINIDASE"/>
    <property type="match status" value="1"/>
</dbReference>
<evidence type="ECO:0000313" key="3">
    <source>
        <dbReference type="EMBL" id="EFA89513.1"/>
    </source>
</evidence>